<evidence type="ECO:0000259" key="4">
    <source>
        <dbReference type="Pfam" id="PF09265"/>
    </source>
</evidence>
<dbReference type="InterPro" id="IPR016167">
    <property type="entry name" value="FAD-bd_PCMH_sub1"/>
</dbReference>
<dbReference type="RefSeq" id="WP_208345458.1">
    <property type="nucleotide sequence ID" value="NZ_CAWQFN010000675.1"/>
</dbReference>
<organism evidence="5 6">
    <name type="scientific">Aetokthonos hydrillicola Thurmond2011</name>
    <dbReference type="NCBI Taxonomy" id="2712845"/>
    <lineage>
        <taxon>Bacteria</taxon>
        <taxon>Bacillati</taxon>
        <taxon>Cyanobacteriota</taxon>
        <taxon>Cyanophyceae</taxon>
        <taxon>Nostocales</taxon>
        <taxon>Hapalosiphonaceae</taxon>
        <taxon>Aetokthonos</taxon>
    </lineage>
</organism>
<reference evidence="6" key="1">
    <citation type="journal article" date="2021" name="Science">
        <title>Hunting the eagle killer: A cyanobacterial neurotoxin causes vacuolar myelinopathy.</title>
        <authorList>
            <person name="Breinlinger S."/>
            <person name="Phillips T.J."/>
            <person name="Haram B.N."/>
            <person name="Mares J."/>
            <person name="Martinez Yerena J.A."/>
            <person name="Hrouzek P."/>
            <person name="Sobotka R."/>
            <person name="Henderson W.M."/>
            <person name="Schmieder P."/>
            <person name="Williams S.M."/>
            <person name="Lauderdale J.D."/>
            <person name="Wilde H.D."/>
            <person name="Gerrin W."/>
            <person name="Kust A."/>
            <person name="Washington J.W."/>
            <person name="Wagner C."/>
            <person name="Geier B."/>
            <person name="Liebeke M."/>
            <person name="Enke H."/>
            <person name="Niedermeyer T.H.J."/>
            <person name="Wilde S.B."/>
        </authorList>
    </citation>
    <scope>NUCLEOTIDE SEQUENCE [LARGE SCALE GENOMIC DNA]</scope>
    <source>
        <strain evidence="6">Thurmond2011</strain>
    </source>
</reference>
<comment type="caution">
    <text evidence="5">The sequence shown here is derived from an EMBL/GenBank/DDBJ whole genome shotgun (WGS) entry which is preliminary data.</text>
</comment>
<keyword evidence="3" id="KW-0560">Oxidoreductase</keyword>
<dbReference type="Proteomes" id="UP000667802">
    <property type="component" value="Unassembled WGS sequence"/>
</dbReference>
<evidence type="ECO:0000256" key="2">
    <source>
        <dbReference type="ARBA" id="ARBA00022827"/>
    </source>
</evidence>
<accession>A0AAP5IGB0</accession>
<dbReference type="SUPFAM" id="SSF55103">
    <property type="entry name" value="FAD-linked oxidases, C-terminal domain"/>
    <property type="match status" value="1"/>
</dbReference>
<dbReference type="Pfam" id="PF09265">
    <property type="entry name" value="Cytokin-bind"/>
    <property type="match status" value="1"/>
</dbReference>
<sequence>MINTVVHTNYEKLQYGKQWSEFVERKRRFDPDNILTPSQGIFSPTNRS</sequence>
<keyword evidence="1" id="KW-0285">Flavoprotein</keyword>
<keyword evidence="2" id="KW-0274">FAD</keyword>
<dbReference type="Gene3D" id="3.30.43.10">
    <property type="entry name" value="Uridine Diphospho-n-acetylenolpyruvylglucosamine Reductase, domain 2"/>
    <property type="match status" value="1"/>
</dbReference>
<dbReference type="GO" id="GO:0019139">
    <property type="term" value="F:cytokinin dehydrogenase activity"/>
    <property type="evidence" value="ECO:0007669"/>
    <property type="project" value="InterPro"/>
</dbReference>
<protein>
    <recommendedName>
        <fullName evidence="4">Cytokinin dehydrogenase 1 FAD/cytokinin binding domain-containing protein</fullName>
    </recommendedName>
</protein>
<keyword evidence="6" id="KW-1185">Reference proteome</keyword>
<name>A0AAP5IGB0_9CYAN</name>
<proteinExistence type="predicted"/>
<dbReference type="InterPro" id="IPR016164">
    <property type="entry name" value="FAD-linked_Oxase-like_C"/>
</dbReference>
<dbReference type="GO" id="GO:0050660">
    <property type="term" value="F:flavin adenine dinucleotide binding"/>
    <property type="evidence" value="ECO:0007669"/>
    <property type="project" value="InterPro"/>
</dbReference>
<feature type="domain" description="Cytokinin dehydrogenase 1 FAD/cytokinin binding" evidence="4">
    <location>
        <begin position="12"/>
        <end position="42"/>
    </location>
</feature>
<gene>
    <name evidence="5" type="ORF">G7B40_036315</name>
</gene>
<dbReference type="GO" id="GO:0009690">
    <property type="term" value="P:cytokinin metabolic process"/>
    <property type="evidence" value="ECO:0007669"/>
    <property type="project" value="InterPro"/>
</dbReference>
<dbReference type="EMBL" id="JAALHA020000029">
    <property type="protein sequence ID" value="MDR9899979.1"/>
    <property type="molecule type" value="Genomic_DNA"/>
</dbReference>
<evidence type="ECO:0000256" key="3">
    <source>
        <dbReference type="ARBA" id="ARBA00023002"/>
    </source>
</evidence>
<evidence type="ECO:0000256" key="1">
    <source>
        <dbReference type="ARBA" id="ARBA00022630"/>
    </source>
</evidence>
<evidence type="ECO:0000313" key="6">
    <source>
        <dbReference type="Proteomes" id="UP000667802"/>
    </source>
</evidence>
<dbReference type="AlphaFoldDB" id="A0AAP5IGB0"/>
<evidence type="ECO:0000313" key="5">
    <source>
        <dbReference type="EMBL" id="MDR9899979.1"/>
    </source>
</evidence>
<dbReference type="InterPro" id="IPR015345">
    <property type="entry name" value="Cytokinin_DH_FAD/cytokin-bd"/>
</dbReference>